<dbReference type="PANTHER" id="PTHR33121:SF15">
    <property type="entry name" value="BLUE LIGHT- AND TEMPERATURE-REGULATED ANTIREPRESSOR BLUF"/>
    <property type="match status" value="1"/>
</dbReference>
<dbReference type="GO" id="GO:0071111">
    <property type="term" value="F:cyclic-guanylate-specific phosphodiesterase activity"/>
    <property type="evidence" value="ECO:0007669"/>
    <property type="project" value="InterPro"/>
</dbReference>
<evidence type="ECO:0000313" key="2">
    <source>
        <dbReference type="EMBL" id="AFZ14505.1"/>
    </source>
</evidence>
<dbReference type="AlphaFoldDB" id="K9W4Y2"/>
<dbReference type="InterPro" id="IPR035919">
    <property type="entry name" value="EAL_sf"/>
</dbReference>
<protein>
    <submittedName>
        <fullName evidence="2">Diguanylate phosphodiesterase</fullName>
    </submittedName>
</protein>
<dbReference type="Gene3D" id="3.20.20.450">
    <property type="entry name" value="EAL domain"/>
    <property type="match status" value="1"/>
</dbReference>
<name>K9W4Y2_9CYAN</name>
<dbReference type="PATRIC" id="fig|1173022.3.peg.3971"/>
<evidence type="ECO:0000313" key="3">
    <source>
        <dbReference type="Proteomes" id="UP000010472"/>
    </source>
</evidence>
<gene>
    <name evidence="2" type="ORF">Cri9333_3692</name>
</gene>
<dbReference type="SMART" id="SM00052">
    <property type="entry name" value="EAL"/>
    <property type="match status" value="1"/>
</dbReference>
<dbReference type="EMBL" id="CP003620">
    <property type="protein sequence ID" value="AFZ14505.1"/>
    <property type="molecule type" value="Genomic_DNA"/>
</dbReference>
<dbReference type="InterPro" id="IPR050706">
    <property type="entry name" value="Cyclic-di-GMP_PDE-like"/>
</dbReference>
<dbReference type="CDD" id="cd01948">
    <property type="entry name" value="EAL"/>
    <property type="match status" value="1"/>
</dbReference>
<dbReference type="KEGG" id="cep:Cri9333_3692"/>
<sequence>MNTIKPVNFCDRCESLPEKIEDSGNLYLWFPLGHSLIKVTHYLRKAEINYELKDEGQCLAISLQATEIENCVNTLPGILTKNELHNTQALFITHAGEPKLRDIYRTTSLLRFISLRQSSWVLDMLAADRVTSQFQPIVYAEDTSRVFGQEALLRGLGEDGSLIPPGKFFPLAASAGILVQLDLMGRRSAIREAMRHQINDKIFINFSPTSIYDPASCLRSTMKAIDEAGIAHEQIVFEVVESDHVEDSSHLKGILDVYREAGFSMALDDFGAGYSNLNLLHELRPDLIKLDMNLIRDVHKDPYKAMVTEKILEITGHLNIKTVAEGIECIEEFEWVKERGATFVQGYLISKPMTVPVIQPAQLNRENLLAS</sequence>
<dbReference type="InterPro" id="IPR001633">
    <property type="entry name" value="EAL_dom"/>
</dbReference>
<reference evidence="2 3" key="1">
    <citation type="submission" date="2012-06" db="EMBL/GenBank/DDBJ databases">
        <title>Finished chromosome of genome of Crinalium epipsammum PCC 9333.</title>
        <authorList>
            <consortium name="US DOE Joint Genome Institute"/>
            <person name="Gugger M."/>
            <person name="Coursin T."/>
            <person name="Rippka R."/>
            <person name="Tandeau De Marsac N."/>
            <person name="Huntemann M."/>
            <person name="Wei C.-L."/>
            <person name="Han J."/>
            <person name="Detter J.C."/>
            <person name="Han C."/>
            <person name="Tapia R."/>
            <person name="Davenport K."/>
            <person name="Daligault H."/>
            <person name="Erkkila T."/>
            <person name="Gu W."/>
            <person name="Munk A.C.C."/>
            <person name="Teshima H."/>
            <person name="Xu Y."/>
            <person name="Chain P."/>
            <person name="Chen A."/>
            <person name="Krypides N."/>
            <person name="Mavromatis K."/>
            <person name="Markowitz V."/>
            <person name="Szeto E."/>
            <person name="Ivanova N."/>
            <person name="Mikhailova N."/>
            <person name="Ovchinnikova G."/>
            <person name="Pagani I."/>
            <person name="Pati A."/>
            <person name="Goodwin L."/>
            <person name="Peters L."/>
            <person name="Pitluck S."/>
            <person name="Woyke T."/>
            <person name="Kerfeld C."/>
        </authorList>
    </citation>
    <scope>NUCLEOTIDE SEQUENCE [LARGE SCALE GENOMIC DNA]</scope>
    <source>
        <strain evidence="2 3">PCC 9333</strain>
    </source>
</reference>
<keyword evidence="3" id="KW-1185">Reference proteome</keyword>
<organism evidence="2 3">
    <name type="scientific">Crinalium epipsammum PCC 9333</name>
    <dbReference type="NCBI Taxonomy" id="1173022"/>
    <lineage>
        <taxon>Bacteria</taxon>
        <taxon>Bacillati</taxon>
        <taxon>Cyanobacteriota</taxon>
        <taxon>Cyanophyceae</taxon>
        <taxon>Gomontiellales</taxon>
        <taxon>Gomontiellaceae</taxon>
        <taxon>Crinalium</taxon>
    </lineage>
</organism>
<dbReference type="eggNOG" id="COG2200">
    <property type="taxonomic scope" value="Bacteria"/>
</dbReference>
<dbReference type="PROSITE" id="PS50883">
    <property type="entry name" value="EAL"/>
    <property type="match status" value="1"/>
</dbReference>
<dbReference type="Proteomes" id="UP000010472">
    <property type="component" value="Chromosome"/>
</dbReference>
<proteinExistence type="predicted"/>
<dbReference type="PANTHER" id="PTHR33121">
    <property type="entry name" value="CYCLIC DI-GMP PHOSPHODIESTERASE PDEF"/>
    <property type="match status" value="1"/>
</dbReference>
<evidence type="ECO:0000259" key="1">
    <source>
        <dbReference type="PROSITE" id="PS50883"/>
    </source>
</evidence>
<accession>K9W4Y2</accession>
<dbReference type="SUPFAM" id="SSF141868">
    <property type="entry name" value="EAL domain-like"/>
    <property type="match status" value="1"/>
</dbReference>
<dbReference type="STRING" id="1173022.Cri9333_3692"/>
<dbReference type="Pfam" id="PF00563">
    <property type="entry name" value="EAL"/>
    <property type="match status" value="1"/>
</dbReference>
<feature type="domain" description="EAL" evidence="1">
    <location>
        <begin position="114"/>
        <end position="366"/>
    </location>
</feature>
<dbReference type="HOGENOM" id="CLU_000445_70_0_3"/>
<dbReference type="RefSeq" id="WP_015204608.1">
    <property type="nucleotide sequence ID" value="NC_019753.1"/>
</dbReference>